<feature type="compositionally biased region" description="Basic and acidic residues" evidence="1">
    <location>
        <begin position="102"/>
        <end position="120"/>
    </location>
</feature>
<comment type="caution">
    <text evidence="2">The sequence shown here is derived from an EMBL/GenBank/DDBJ whole genome shotgun (WGS) entry which is preliminary data.</text>
</comment>
<reference evidence="2" key="1">
    <citation type="journal article" date="2022" name="bioRxiv">
        <title>Sequencing and chromosome-scale assembly of the giantPleurodeles waltlgenome.</title>
        <authorList>
            <person name="Brown T."/>
            <person name="Elewa A."/>
            <person name="Iarovenko S."/>
            <person name="Subramanian E."/>
            <person name="Araus A.J."/>
            <person name="Petzold A."/>
            <person name="Susuki M."/>
            <person name="Suzuki K.-i.T."/>
            <person name="Hayashi T."/>
            <person name="Toyoda A."/>
            <person name="Oliveira C."/>
            <person name="Osipova E."/>
            <person name="Leigh N.D."/>
            <person name="Simon A."/>
            <person name="Yun M.H."/>
        </authorList>
    </citation>
    <scope>NUCLEOTIDE SEQUENCE</scope>
    <source>
        <strain evidence="2">20211129_DDA</strain>
        <tissue evidence="2">Liver</tissue>
    </source>
</reference>
<protein>
    <submittedName>
        <fullName evidence="2">Uncharacterized protein</fullName>
    </submittedName>
</protein>
<dbReference type="AlphaFoldDB" id="A0AAV7RDK9"/>
<sequence length="149" mass="15816">MDSYRAPTVLPREDYGMGNAAFELAGGSSGKGGDHPLLLIGSSELSRDRGCKAFQCKQRAIRGGPGAAAKLVHPIKWFPRQCPEQHRSQPPHAGRYGQAPCRESHQEASAGERGRPDGRQTRAGSYIGAEFQAQGTEISSCIAAAPATV</sequence>
<name>A0AAV7RDK9_PLEWA</name>
<gene>
    <name evidence="2" type="ORF">NDU88_003611</name>
</gene>
<evidence type="ECO:0000256" key="1">
    <source>
        <dbReference type="SAM" id="MobiDB-lite"/>
    </source>
</evidence>
<organism evidence="2 3">
    <name type="scientific">Pleurodeles waltl</name>
    <name type="common">Iberian ribbed newt</name>
    <dbReference type="NCBI Taxonomy" id="8319"/>
    <lineage>
        <taxon>Eukaryota</taxon>
        <taxon>Metazoa</taxon>
        <taxon>Chordata</taxon>
        <taxon>Craniata</taxon>
        <taxon>Vertebrata</taxon>
        <taxon>Euteleostomi</taxon>
        <taxon>Amphibia</taxon>
        <taxon>Batrachia</taxon>
        <taxon>Caudata</taxon>
        <taxon>Salamandroidea</taxon>
        <taxon>Salamandridae</taxon>
        <taxon>Pleurodelinae</taxon>
        <taxon>Pleurodeles</taxon>
    </lineage>
</organism>
<dbReference type="EMBL" id="JANPWB010000009">
    <property type="protein sequence ID" value="KAJ1150822.1"/>
    <property type="molecule type" value="Genomic_DNA"/>
</dbReference>
<feature type="region of interest" description="Disordered" evidence="1">
    <location>
        <begin position="80"/>
        <end position="122"/>
    </location>
</feature>
<evidence type="ECO:0000313" key="2">
    <source>
        <dbReference type="EMBL" id="KAJ1150822.1"/>
    </source>
</evidence>
<proteinExistence type="predicted"/>
<dbReference type="Proteomes" id="UP001066276">
    <property type="component" value="Chromosome 5"/>
</dbReference>
<evidence type="ECO:0000313" key="3">
    <source>
        <dbReference type="Proteomes" id="UP001066276"/>
    </source>
</evidence>
<keyword evidence="3" id="KW-1185">Reference proteome</keyword>
<accession>A0AAV7RDK9</accession>